<feature type="compositionally biased region" description="Polar residues" evidence="1">
    <location>
        <begin position="81"/>
        <end position="94"/>
    </location>
</feature>
<dbReference type="GeneID" id="59338450"/>
<protein>
    <submittedName>
        <fullName evidence="2">Uncharacterized protein</fullName>
    </submittedName>
</protein>
<keyword evidence="3" id="KW-1185">Reference proteome</keyword>
<dbReference type="InterPro" id="IPR053029">
    <property type="entry name" value="RNA_pol_I-specific_init_factor"/>
</dbReference>
<evidence type="ECO:0000313" key="2">
    <source>
        <dbReference type="EMBL" id="KAF6224864.1"/>
    </source>
</evidence>
<feature type="compositionally biased region" description="Acidic residues" evidence="1">
    <location>
        <begin position="37"/>
        <end position="51"/>
    </location>
</feature>
<dbReference type="PANTHER" id="PTHR28244">
    <property type="entry name" value="RNA POLYMERASE I-SPECIFIC TRANSCRIPTION INITIATION FACTOR RRN11"/>
    <property type="match status" value="1"/>
</dbReference>
<feature type="region of interest" description="Disordered" evidence="1">
    <location>
        <begin position="13"/>
        <end position="64"/>
    </location>
</feature>
<proteinExistence type="predicted"/>
<dbReference type="GO" id="GO:0070860">
    <property type="term" value="C:RNA polymerase I core factor complex"/>
    <property type="evidence" value="ECO:0007669"/>
    <property type="project" value="TreeGrafter"/>
</dbReference>
<dbReference type="InterPro" id="IPR007224">
    <property type="entry name" value="TIF_Rrn11"/>
</dbReference>
<dbReference type="GO" id="GO:0042790">
    <property type="term" value="P:nucleolar large rRNA transcription by RNA polymerase I"/>
    <property type="evidence" value="ECO:0007669"/>
    <property type="project" value="TreeGrafter"/>
</dbReference>
<dbReference type="GO" id="GO:0017025">
    <property type="term" value="F:TBP-class protein binding"/>
    <property type="evidence" value="ECO:0007669"/>
    <property type="project" value="TreeGrafter"/>
</dbReference>
<evidence type="ECO:0000256" key="1">
    <source>
        <dbReference type="SAM" id="MobiDB-lite"/>
    </source>
</evidence>
<dbReference type="AlphaFoldDB" id="A0A8H6CJU0"/>
<sequence length="450" mass="49476">MSSILYFSPAFKPSLSLSDLPFSPRELSKKRKRDLEPLDGDGGDGGDEGLEADSAANGTSLPSGYSNASVTISSAALDVDTSPSDKTLHSQPSSHTDRQGLHASSFPQSFPHHIAGTAPSMSKGRISDELATLKPPLYVTTGSVPTAAAERVPSSTGSRQHHLNTITAILHRCLSEGDYIRASRAWAMLLRAEQNGRSMDLRTHDRWGVGAEILMHRESQMTQKTLDHNVIDFSSSTSEFSVKPENFEKAKEYYERVVLQYPYRKAFPNAIGSLNFSIAMFSLWIYTIKERSSIALMAVGGSDQGMDQTDAEANDDVQRSSASDMEPDRYRMREQVRRDTLQSAHEIATRLDGLLVSPPYSDSARFWKLCVGMYLWIANLSVATISSNYGSSSNGDDENLTVGSSSRLRNVSWSTPSDEEHRAGQARQKALARAEEAFQRVKIYGESSSK</sequence>
<dbReference type="GO" id="GO:0001181">
    <property type="term" value="F:RNA polymerase I general transcription initiation factor activity"/>
    <property type="evidence" value="ECO:0007669"/>
    <property type="project" value="InterPro"/>
</dbReference>
<feature type="region of interest" description="Disordered" evidence="1">
    <location>
        <begin position="409"/>
        <end position="429"/>
    </location>
</feature>
<feature type="compositionally biased region" description="Low complexity" evidence="1">
    <location>
        <begin position="13"/>
        <end position="24"/>
    </location>
</feature>
<dbReference type="PANTHER" id="PTHR28244:SF1">
    <property type="entry name" value="RNA POLYMERASE I-SPECIFIC TRANSCRIPTION INITIATION FACTOR RRN11"/>
    <property type="match status" value="1"/>
</dbReference>
<dbReference type="RefSeq" id="XP_037153731.1">
    <property type="nucleotide sequence ID" value="XM_037300914.1"/>
</dbReference>
<accession>A0A8H6CJU0</accession>
<dbReference type="Pfam" id="PF04090">
    <property type="entry name" value="Rrn11"/>
    <property type="match status" value="1"/>
</dbReference>
<name>A0A8H6CJU0_9LECA</name>
<evidence type="ECO:0000313" key="3">
    <source>
        <dbReference type="Proteomes" id="UP000593566"/>
    </source>
</evidence>
<organism evidence="2 3">
    <name type="scientific">Letharia lupina</name>
    <dbReference type="NCBI Taxonomy" id="560253"/>
    <lineage>
        <taxon>Eukaryota</taxon>
        <taxon>Fungi</taxon>
        <taxon>Dikarya</taxon>
        <taxon>Ascomycota</taxon>
        <taxon>Pezizomycotina</taxon>
        <taxon>Lecanoromycetes</taxon>
        <taxon>OSLEUM clade</taxon>
        <taxon>Lecanoromycetidae</taxon>
        <taxon>Lecanorales</taxon>
        <taxon>Lecanorineae</taxon>
        <taxon>Parmeliaceae</taxon>
        <taxon>Letharia</taxon>
    </lineage>
</organism>
<dbReference type="GO" id="GO:0001164">
    <property type="term" value="F:RNA polymerase I core promoter sequence-specific DNA binding"/>
    <property type="evidence" value="ECO:0007669"/>
    <property type="project" value="InterPro"/>
</dbReference>
<reference evidence="2 3" key="1">
    <citation type="journal article" date="2020" name="Genomics">
        <title>Complete, high-quality genomes from long-read metagenomic sequencing of two wolf lichen thalli reveals enigmatic genome architecture.</title>
        <authorList>
            <person name="McKenzie S.K."/>
            <person name="Walston R.F."/>
            <person name="Allen J.L."/>
        </authorList>
    </citation>
    <scope>NUCLEOTIDE SEQUENCE [LARGE SCALE GENOMIC DNA]</scope>
    <source>
        <strain evidence="2">WasteWater1</strain>
    </source>
</reference>
<dbReference type="Proteomes" id="UP000593566">
    <property type="component" value="Unassembled WGS sequence"/>
</dbReference>
<feature type="region of interest" description="Disordered" evidence="1">
    <location>
        <begin position="305"/>
        <end position="328"/>
    </location>
</feature>
<feature type="region of interest" description="Disordered" evidence="1">
    <location>
        <begin position="80"/>
        <end position="122"/>
    </location>
</feature>
<gene>
    <name evidence="2" type="ORF">HO133_010058</name>
</gene>
<comment type="caution">
    <text evidence="2">The sequence shown here is derived from an EMBL/GenBank/DDBJ whole genome shotgun (WGS) entry which is preliminary data.</text>
</comment>
<dbReference type="EMBL" id="JACCJB010000008">
    <property type="protein sequence ID" value="KAF6224864.1"/>
    <property type="molecule type" value="Genomic_DNA"/>
</dbReference>